<accession>A0A2H3BDU3</accession>
<sequence>MSKSEAASRTVLEDVDVPITDARLLFSAGPADNINCISPYIPPPNADPGNTSCTRFG</sequence>
<dbReference type="EMBL" id="KZ293463">
    <property type="protein sequence ID" value="PBK62767.1"/>
    <property type="molecule type" value="Genomic_DNA"/>
</dbReference>
<dbReference type="AlphaFoldDB" id="A0A2H3BDU3"/>
<protein>
    <submittedName>
        <fullName evidence="1">Uncharacterized protein</fullName>
    </submittedName>
</protein>
<evidence type="ECO:0000313" key="2">
    <source>
        <dbReference type="Proteomes" id="UP000218334"/>
    </source>
</evidence>
<keyword evidence="2" id="KW-1185">Reference proteome</keyword>
<name>A0A2H3BDU3_9AGAR</name>
<gene>
    <name evidence="1" type="ORF">ARMSODRAFT_963856</name>
</gene>
<organism evidence="1 2">
    <name type="scientific">Armillaria solidipes</name>
    <dbReference type="NCBI Taxonomy" id="1076256"/>
    <lineage>
        <taxon>Eukaryota</taxon>
        <taxon>Fungi</taxon>
        <taxon>Dikarya</taxon>
        <taxon>Basidiomycota</taxon>
        <taxon>Agaricomycotina</taxon>
        <taxon>Agaricomycetes</taxon>
        <taxon>Agaricomycetidae</taxon>
        <taxon>Agaricales</taxon>
        <taxon>Marasmiineae</taxon>
        <taxon>Physalacriaceae</taxon>
        <taxon>Armillaria</taxon>
    </lineage>
</organism>
<dbReference type="Proteomes" id="UP000218334">
    <property type="component" value="Unassembled WGS sequence"/>
</dbReference>
<evidence type="ECO:0000313" key="1">
    <source>
        <dbReference type="EMBL" id="PBK62767.1"/>
    </source>
</evidence>
<reference evidence="2" key="1">
    <citation type="journal article" date="2017" name="Nat. Ecol. Evol.">
        <title>Genome expansion and lineage-specific genetic innovations in the forest pathogenic fungi Armillaria.</title>
        <authorList>
            <person name="Sipos G."/>
            <person name="Prasanna A.N."/>
            <person name="Walter M.C."/>
            <person name="O'Connor E."/>
            <person name="Balint B."/>
            <person name="Krizsan K."/>
            <person name="Kiss B."/>
            <person name="Hess J."/>
            <person name="Varga T."/>
            <person name="Slot J."/>
            <person name="Riley R."/>
            <person name="Boka B."/>
            <person name="Rigling D."/>
            <person name="Barry K."/>
            <person name="Lee J."/>
            <person name="Mihaltcheva S."/>
            <person name="LaButti K."/>
            <person name="Lipzen A."/>
            <person name="Waldron R."/>
            <person name="Moloney N.M."/>
            <person name="Sperisen C."/>
            <person name="Kredics L."/>
            <person name="Vagvoelgyi C."/>
            <person name="Patrignani A."/>
            <person name="Fitzpatrick D."/>
            <person name="Nagy I."/>
            <person name="Doyle S."/>
            <person name="Anderson J.B."/>
            <person name="Grigoriev I.V."/>
            <person name="Gueldener U."/>
            <person name="Muensterkoetter M."/>
            <person name="Nagy L.G."/>
        </authorList>
    </citation>
    <scope>NUCLEOTIDE SEQUENCE [LARGE SCALE GENOMIC DNA]</scope>
    <source>
        <strain evidence="2">28-4</strain>
    </source>
</reference>
<proteinExistence type="predicted"/>